<evidence type="ECO:0000313" key="1">
    <source>
        <dbReference type="EMBL" id="CAI2179882.1"/>
    </source>
</evidence>
<keyword evidence="2" id="KW-1185">Reference proteome</keyword>
<organism evidence="1 2">
    <name type="scientific">Funneliformis geosporum</name>
    <dbReference type="NCBI Taxonomy" id="1117311"/>
    <lineage>
        <taxon>Eukaryota</taxon>
        <taxon>Fungi</taxon>
        <taxon>Fungi incertae sedis</taxon>
        <taxon>Mucoromycota</taxon>
        <taxon>Glomeromycotina</taxon>
        <taxon>Glomeromycetes</taxon>
        <taxon>Glomerales</taxon>
        <taxon>Glomeraceae</taxon>
        <taxon>Funneliformis</taxon>
    </lineage>
</organism>
<dbReference type="AlphaFoldDB" id="A0A9W4SSJ8"/>
<evidence type="ECO:0000313" key="2">
    <source>
        <dbReference type="Proteomes" id="UP001153678"/>
    </source>
</evidence>
<feature type="non-terminal residue" evidence="1">
    <location>
        <position position="78"/>
    </location>
</feature>
<dbReference type="EMBL" id="CAMKVN010002168">
    <property type="protein sequence ID" value="CAI2179882.1"/>
    <property type="molecule type" value="Genomic_DNA"/>
</dbReference>
<dbReference type="Proteomes" id="UP001153678">
    <property type="component" value="Unassembled WGS sequence"/>
</dbReference>
<reference evidence="1" key="1">
    <citation type="submission" date="2022-08" db="EMBL/GenBank/DDBJ databases">
        <authorList>
            <person name="Kallberg Y."/>
            <person name="Tangrot J."/>
            <person name="Rosling A."/>
        </authorList>
    </citation>
    <scope>NUCLEOTIDE SEQUENCE</scope>
    <source>
        <strain evidence="1">Wild A</strain>
    </source>
</reference>
<name>A0A9W4SSJ8_9GLOM</name>
<gene>
    <name evidence="1" type="ORF">FWILDA_LOCUS9309</name>
</gene>
<protein>
    <submittedName>
        <fullName evidence="1">1215_t:CDS:1</fullName>
    </submittedName>
</protein>
<accession>A0A9W4SSJ8</accession>
<comment type="caution">
    <text evidence="1">The sequence shown here is derived from an EMBL/GenBank/DDBJ whole genome shotgun (WGS) entry which is preliminary data.</text>
</comment>
<sequence>MTHAGGKALHPLTPWFEVLHNEKANKNNKKALCLSCIRYVRRDFLLKDENNKITNIQRYCYKHLQTCQNFMTEHGLNE</sequence>
<proteinExistence type="predicted"/>